<accession>A0A5M9MIA3</accession>
<organism evidence="2 3">
    <name type="scientific">Aspergillus tanneri</name>
    <dbReference type="NCBI Taxonomy" id="1220188"/>
    <lineage>
        <taxon>Eukaryota</taxon>
        <taxon>Fungi</taxon>
        <taxon>Dikarya</taxon>
        <taxon>Ascomycota</taxon>
        <taxon>Pezizomycotina</taxon>
        <taxon>Eurotiomycetes</taxon>
        <taxon>Eurotiomycetidae</taxon>
        <taxon>Eurotiales</taxon>
        <taxon>Aspergillaceae</taxon>
        <taxon>Aspergillus</taxon>
        <taxon>Aspergillus subgen. Circumdati</taxon>
    </lineage>
</organism>
<dbReference type="RefSeq" id="XP_033424917.1">
    <property type="nucleotide sequence ID" value="XM_033571602.1"/>
</dbReference>
<evidence type="ECO:0000313" key="2">
    <source>
        <dbReference type="EMBL" id="KAA8645556.1"/>
    </source>
</evidence>
<reference evidence="2 3" key="1">
    <citation type="submission" date="2019-08" db="EMBL/GenBank/DDBJ databases">
        <title>The genome sequence of a newly discovered highly antifungal drug resistant Aspergillus species, Aspergillus tanneri NIH 1004.</title>
        <authorList>
            <person name="Mounaud S."/>
            <person name="Singh I."/>
            <person name="Joardar V."/>
            <person name="Pakala S."/>
            <person name="Pakala S."/>
            <person name="Venepally P."/>
            <person name="Chung J.K."/>
            <person name="Losada L."/>
            <person name="Nierman W.C."/>
        </authorList>
    </citation>
    <scope>NUCLEOTIDE SEQUENCE [LARGE SCALE GENOMIC DNA]</scope>
    <source>
        <strain evidence="2 3">NIH1004</strain>
    </source>
</reference>
<dbReference type="AlphaFoldDB" id="A0A5M9MIA3"/>
<gene>
    <name evidence="2" type="ORF">ATNIH1004_006975</name>
</gene>
<comment type="caution">
    <text evidence="2">The sequence shown here is derived from an EMBL/GenBank/DDBJ whole genome shotgun (WGS) entry which is preliminary data.</text>
</comment>
<evidence type="ECO:0000313" key="3">
    <source>
        <dbReference type="Proteomes" id="UP000324241"/>
    </source>
</evidence>
<feature type="region of interest" description="Disordered" evidence="1">
    <location>
        <begin position="148"/>
        <end position="197"/>
    </location>
</feature>
<sequence length="504" mass="54993">MSPAVVAAEMHHEHPLHTLATAFEALLLTTQHLHYKEKSLQQRLEYASTEYLKLADRLPNGPDTHTKIVSEKILGRYTEYDGSQKAPLSPPAVVQAIAKSGNVGDQVLSAISEGLACYQSIVPSHEGGLLPELNPCLVATRAGAPRPLERDFTTKGTRGSLHCPFAKPTNKTSANGMSTAIESSPKPPNDTCGHEDLDPIKAEQKDRHSSHPPSARSSTAQCPISRCPIRFLDQHSPEEVAEYVEKHKHEIPRSHAVCVQRYQKDSQSMRQLDAKYGNLISMIRGLSVKHQAFLPKNGNSDARTSSSSAERVEKWAEDVGFKSDMEPSIKEEEESEEERKGHFDRPLREVRVGESPSRPWGIPVPFPPTPSRPHSPAAPVTASLHHQSEKPLNNAVIDASSTAPLHGPSHDMPDTELKAGCCPFGHGAPPVDHAAPETETIRNPDRMGEAPDTNGQENGAHPDLQQRPRNTNASIFFNGPVFFGFPAEQTAAFLQQLGGTLGQT</sequence>
<dbReference type="EMBL" id="QUQM01000007">
    <property type="protein sequence ID" value="KAA8645556.1"/>
    <property type="molecule type" value="Genomic_DNA"/>
</dbReference>
<feature type="compositionally biased region" description="Basic and acidic residues" evidence="1">
    <location>
        <begin position="434"/>
        <end position="449"/>
    </location>
</feature>
<protein>
    <submittedName>
        <fullName evidence="2">Uncharacterized protein</fullName>
    </submittedName>
</protein>
<feature type="compositionally biased region" description="Basic and acidic residues" evidence="1">
    <location>
        <begin position="321"/>
        <end position="330"/>
    </location>
</feature>
<proteinExistence type="predicted"/>
<evidence type="ECO:0000256" key="1">
    <source>
        <dbReference type="SAM" id="MobiDB-lite"/>
    </source>
</evidence>
<dbReference type="Proteomes" id="UP000324241">
    <property type="component" value="Unassembled WGS sequence"/>
</dbReference>
<feature type="region of interest" description="Disordered" evidence="1">
    <location>
        <begin position="321"/>
        <end position="344"/>
    </location>
</feature>
<feature type="compositionally biased region" description="Polar residues" evidence="1">
    <location>
        <begin position="169"/>
        <end position="182"/>
    </location>
</feature>
<dbReference type="OrthoDB" id="5343576at2759"/>
<dbReference type="VEuPathDB" id="FungiDB:EYZ11_006758"/>
<feature type="region of interest" description="Disordered" evidence="1">
    <location>
        <begin position="428"/>
        <end position="471"/>
    </location>
</feature>
<dbReference type="GeneID" id="54329677"/>
<name>A0A5M9MIA3_9EURO</name>